<feature type="domain" description="PIN" evidence="1">
    <location>
        <begin position="6"/>
        <end position="112"/>
    </location>
</feature>
<dbReference type="InterPro" id="IPR002716">
    <property type="entry name" value="PIN_dom"/>
</dbReference>
<organism evidence="2 3">
    <name type="scientific">Prosthecobacter fluviatilis</name>
    <dbReference type="NCBI Taxonomy" id="445931"/>
    <lineage>
        <taxon>Bacteria</taxon>
        <taxon>Pseudomonadati</taxon>
        <taxon>Verrucomicrobiota</taxon>
        <taxon>Verrucomicrobiia</taxon>
        <taxon>Verrucomicrobiales</taxon>
        <taxon>Verrucomicrobiaceae</taxon>
        <taxon>Prosthecobacter</taxon>
    </lineage>
</organism>
<accession>A0ABW0KXR5</accession>
<name>A0ABW0KXR5_9BACT</name>
<dbReference type="RefSeq" id="WP_377170502.1">
    <property type="nucleotide sequence ID" value="NZ_JBHSMQ010000009.1"/>
</dbReference>
<reference evidence="3" key="1">
    <citation type="journal article" date="2019" name="Int. J. Syst. Evol. Microbiol.">
        <title>The Global Catalogue of Microorganisms (GCM) 10K type strain sequencing project: providing services to taxonomists for standard genome sequencing and annotation.</title>
        <authorList>
            <consortium name="The Broad Institute Genomics Platform"/>
            <consortium name="The Broad Institute Genome Sequencing Center for Infectious Disease"/>
            <person name="Wu L."/>
            <person name="Ma J."/>
        </authorList>
    </citation>
    <scope>NUCLEOTIDE SEQUENCE [LARGE SCALE GENOMIC DNA]</scope>
    <source>
        <strain evidence="3">CGMCC 4.1469</strain>
    </source>
</reference>
<dbReference type="InterPro" id="IPR029060">
    <property type="entry name" value="PIN-like_dom_sf"/>
</dbReference>
<dbReference type="Proteomes" id="UP001596052">
    <property type="component" value="Unassembled WGS sequence"/>
</dbReference>
<keyword evidence="3" id="KW-1185">Reference proteome</keyword>
<comment type="caution">
    <text evidence="2">The sequence shown here is derived from an EMBL/GenBank/DDBJ whole genome shotgun (WGS) entry which is preliminary data.</text>
</comment>
<dbReference type="EMBL" id="JBHSMQ010000009">
    <property type="protein sequence ID" value="MFC5457327.1"/>
    <property type="molecule type" value="Genomic_DNA"/>
</dbReference>
<sequence length="184" mass="20765">MRADFKVVLDACVLANYGVANLLLLLAEKPRLYLPVWSEEILAETRRTQLGPLGWPQHVADSFQTELRRAFPESLAEGYEHLTDKCMNDAKDRHVLACAVHSKAEVILTFNLRDFSDAALSPWGVTAKHPQEYLLTLFDLEPLHVMHQLGGIAQKRGCTLEDHLIDLGRFVPEFSSRLLDELSS</sequence>
<gene>
    <name evidence="2" type="ORF">ACFQDI_20830</name>
</gene>
<protein>
    <submittedName>
        <fullName evidence="2">PIN domain-containing protein</fullName>
    </submittedName>
</protein>
<dbReference type="SUPFAM" id="SSF88723">
    <property type="entry name" value="PIN domain-like"/>
    <property type="match status" value="1"/>
</dbReference>
<evidence type="ECO:0000313" key="2">
    <source>
        <dbReference type="EMBL" id="MFC5457327.1"/>
    </source>
</evidence>
<proteinExistence type="predicted"/>
<evidence type="ECO:0000259" key="1">
    <source>
        <dbReference type="Pfam" id="PF13470"/>
    </source>
</evidence>
<dbReference type="Pfam" id="PF13470">
    <property type="entry name" value="PIN_3"/>
    <property type="match status" value="1"/>
</dbReference>
<evidence type="ECO:0000313" key="3">
    <source>
        <dbReference type="Proteomes" id="UP001596052"/>
    </source>
</evidence>